<reference evidence="1 2" key="1">
    <citation type="submission" date="2019-09" db="EMBL/GenBank/DDBJ databases">
        <authorList>
            <person name="Cao W.R."/>
        </authorList>
    </citation>
    <scope>NUCLEOTIDE SEQUENCE [LARGE SCALE GENOMIC DNA]</scope>
    <source>
        <strain evidence="1 2">B1N29</strain>
    </source>
</reference>
<comment type="caution">
    <text evidence="1">The sequence shown here is derived from an EMBL/GenBank/DDBJ whole genome shotgun (WGS) entry which is preliminary data.</text>
</comment>
<dbReference type="Proteomes" id="UP000441333">
    <property type="component" value="Unassembled WGS sequence"/>
</dbReference>
<accession>A0A6N6MN84</accession>
<dbReference type="EMBL" id="WAAT01000004">
    <property type="protein sequence ID" value="KAB1071348.1"/>
    <property type="molecule type" value="Genomic_DNA"/>
</dbReference>
<organism evidence="1 2">
    <name type="scientific">Pseudotamlana haliotis</name>
    <dbReference type="NCBI Taxonomy" id="2614804"/>
    <lineage>
        <taxon>Bacteria</taxon>
        <taxon>Pseudomonadati</taxon>
        <taxon>Bacteroidota</taxon>
        <taxon>Flavobacteriia</taxon>
        <taxon>Flavobacteriales</taxon>
        <taxon>Flavobacteriaceae</taxon>
        <taxon>Pseudotamlana</taxon>
    </lineage>
</organism>
<evidence type="ECO:0000313" key="2">
    <source>
        <dbReference type="Proteomes" id="UP000441333"/>
    </source>
</evidence>
<dbReference type="RefSeq" id="WP_150935990.1">
    <property type="nucleotide sequence ID" value="NZ_WAAT01000004.1"/>
</dbReference>
<dbReference type="SUPFAM" id="SSF50998">
    <property type="entry name" value="Quinoprotein alcohol dehydrogenase-like"/>
    <property type="match status" value="1"/>
</dbReference>
<sequence length="442" mass="51484">MRFYKIFVLITLLILNSCDTDDGMTDPVLNLLITDLVPSNNEVKIDWSLEKSNNVIIQDLLIIREVIDQDGRFTSNTIANIPTNINTYIDRNIPYQSSISYKVKAIYFIDKDLKEGEFYDILDVESQIETYNREIVAFEAVPFQVVKDPVEDHIFHWIDRMQTAKLKKYDALQNKIIDSIDLSENIYHNVVFKIKDNTIYISDDNGNFKLIDKNSYDLNNQFSVAINEKLKSFSIDGNRIYYHDDNVLKFYDLIKNESVNQGWAYLHSSYMETIKPNTILFGGFSVTEITTESCIDINNCIPNNLYIYNYESGEKFYFDPFIFSWNNEKTKFISSYYGNVMNINDLSNDFNLKEITGKNYFQASFDENNNIYATVQGEKLIHVFNSSYELIDSIETTLFPLFPIISQSGLQCISSYDPVLYYGYRYGFEFNFGNKKCAIEIL</sequence>
<name>A0A6N6MN84_9FLAO</name>
<evidence type="ECO:0000313" key="1">
    <source>
        <dbReference type="EMBL" id="KAB1071348.1"/>
    </source>
</evidence>
<protein>
    <submittedName>
        <fullName evidence="1">Uncharacterized protein</fullName>
    </submittedName>
</protein>
<dbReference type="InterPro" id="IPR011047">
    <property type="entry name" value="Quinoprotein_ADH-like_sf"/>
</dbReference>
<keyword evidence="2" id="KW-1185">Reference proteome</keyword>
<dbReference type="AlphaFoldDB" id="A0A6N6MN84"/>
<proteinExistence type="predicted"/>
<gene>
    <name evidence="1" type="ORF">F6U93_01075</name>
</gene>